<accession>A0A9R1C7J9</accession>
<comment type="caution">
    <text evidence="1">The sequence shown here is derived from an EMBL/GenBank/DDBJ whole genome shotgun (WGS) entry which is preliminary data.</text>
</comment>
<keyword evidence="2" id="KW-1185">Reference proteome</keyword>
<proteinExistence type="predicted"/>
<dbReference type="AlphaFoldDB" id="A0A9R1C7J9"/>
<dbReference type="InterPro" id="IPR011664">
    <property type="entry name" value="Abi_system_AbiD/AbiF-like"/>
</dbReference>
<evidence type="ECO:0000313" key="1">
    <source>
        <dbReference type="EMBL" id="GJG57475.1"/>
    </source>
</evidence>
<evidence type="ECO:0000313" key="2">
    <source>
        <dbReference type="Proteomes" id="UP000825483"/>
    </source>
</evidence>
<gene>
    <name evidence="1" type="ORF">PRLR5076_03260</name>
</gene>
<organism evidence="1 2">
    <name type="scientific">Prevotella lacticifex</name>
    <dbReference type="NCBI Taxonomy" id="2854755"/>
    <lineage>
        <taxon>Bacteria</taxon>
        <taxon>Pseudomonadati</taxon>
        <taxon>Bacteroidota</taxon>
        <taxon>Bacteroidia</taxon>
        <taxon>Bacteroidales</taxon>
        <taxon>Prevotellaceae</taxon>
        <taxon>Prevotella</taxon>
    </lineage>
</organism>
<protein>
    <submittedName>
        <fullName evidence="1">Peptide ABC transporter substrate-binding protein</fullName>
    </submittedName>
</protein>
<sequence length="300" mass="34809">MSNRIPFQKPYTSAHDLVCLLQSRGLTVTDTAKAESYLEYIGYYRLSAYMYPLLQMPKEQHRYKPSATFSQVMMLYRFDKKLRLLIFNEIEKIEVAVRSAIVNIGSAMTGNPFWMTDCSNFIDAGKFRRTMDLIDAELHRSREDFIVHFKQTYSDAYPPAWILAEVLPFGVITNIFSNIKVARIKKSIARRFGLQVAPFESWLTIVTLTRNSCCHHARVWNKQNTIRPMLPNRMAGSWITLSTDTLRIYFDLCIIKYFLNIISPNNDMKAKIDVLLSAFPSIDTNAMGFPRGWENEPLWN</sequence>
<reference evidence="1" key="1">
    <citation type="journal article" date="2022" name="Int. J. Syst. Evol. Microbiol.">
        <title>Prevotella lacticifex sp. nov., isolated from the rumen of cows.</title>
        <authorList>
            <person name="Shinkai T."/>
            <person name="Ikeyama N."/>
            <person name="Kumagai M."/>
            <person name="Ohmori H."/>
            <person name="Sakamoto M."/>
            <person name="Ohkuma M."/>
            <person name="Mitsumori M."/>
        </authorList>
    </citation>
    <scope>NUCLEOTIDE SEQUENCE</scope>
    <source>
        <strain evidence="1">R5076</strain>
    </source>
</reference>
<name>A0A9R1C7J9_9BACT</name>
<dbReference type="Proteomes" id="UP000825483">
    <property type="component" value="Unassembled WGS sequence"/>
</dbReference>
<dbReference type="RefSeq" id="WP_223927817.1">
    <property type="nucleotide sequence ID" value="NZ_BPTU01000003.1"/>
</dbReference>
<dbReference type="GeneID" id="72468380"/>
<dbReference type="Pfam" id="PF07751">
    <property type="entry name" value="Abi_2"/>
    <property type="match status" value="1"/>
</dbReference>
<dbReference type="EMBL" id="BPUB01000001">
    <property type="protein sequence ID" value="GJG57475.1"/>
    <property type="molecule type" value="Genomic_DNA"/>
</dbReference>